<reference evidence="5" key="1">
    <citation type="journal article" date="2022" name="Front. Genet.">
        <title>Chromosome-Scale Assembly of the Dendrobium nobile Genome Provides Insights Into the Molecular Mechanism of the Biosynthesis of the Medicinal Active Ingredient of Dendrobium.</title>
        <authorList>
            <person name="Xu Q."/>
            <person name="Niu S.-C."/>
            <person name="Li K.-L."/>
            <person name="Zheng P.-J."/>
            <person name="Zhang X.-J."/>
            <person name="Jia Y."/>
            <person name="Liu Y."/>
            <person name="Niu Y.-X."/>
            <person name="Yu L.-H."/>
            <person name="Chen D.-F."/>
            <person name="Zhang G.-Q."/>
        </authorList>
    </citation>
    <scope>NUCLEOTIDE SEQUENCE</scope>
    <source>
        <tissue evidence="5">Leaf</tissue>
    </source>
</reference>
<accession>A0A8T3BQ80</accession>
<evidence type="ECO:0000313" key="5">
    <source>
        <dbReference type="EMBL" id="KAI0516568.1"/>
    </source>
</evidence>
<dbReference type="EMBL" id="JAGYWB010000007">
    <property type="protein sequence ID" value="KAI0516568.1"/>
    <property type="molecule type" value="Genomic_DNA"/>
</dbReference>
<dbReference type="Pfam" id="PF00076">
    <property type="entry name" value="RRM_1"/>
    <property type="match status" value="1"/>
</dbReference>
<keyword evidence="1 2" id="KW-0694">RNA-binding</keyword>
<dbReference type="InterPro" id="IPR000504">
    <property type="entry name" value="RRM_dom"/>
</dbReference>
<evidence type="ECO:0000256" key="3">
    <source>
        <dbReference type="SAM" id="MobiDB-lite"/>
    </source>
</evidence>
<evidence type="ECO:0000256" key="2">
    <source>
        <dbReference type="PROSITE-ProRule" id="PRU00176"/>
    </source>
</evidence>
<feature type="compositionally biased region" description="Gly residues" evidence="3">
    <location>
        <begin position="197"/>
        <end position="214"/>
    </location>
</feature>
<organism evidence="5 6">
    <name type="scientific">Dendrobium nobile</name>
    <name type="common">Orchid</name>
    <dbReference type="NCBI Taxonomy" id="94219"/>
    <lineage>
        <taxon>Eukaryota</taxon>
        <taxon>Viridiplantae</taxon>
        <taxon>Streptophyta</taxon>
        <taxon>Embryophyta</taxon>
        <taxon>Tracheophyta</taxon>
        <taxon>Spermatophyta</taxon>
        <taxon>Magnoliopsida</taxon>
        <taxon>Liliopsida</taxon>
        <taxon>Asparagales</taxon>
        <taxon>Orchidaceae</taxon>
        <taxon>Epidendroideae</taxon>
        <taxon>Malaxideae</taxon>
        <taxon>Dendrobiinae</taxon>
        <taxon>Dendrobium</taxon>
    </lineage>
</organism>
<dbReference type="SMR" id="A0A8T3BQ80"/>
<proteinExistence type="predicted"/>
<feature type="compositionally biased region" description="Basic residues" evidence="3">
    <location>
        <begin position="235"/>
        <end position="244"/>
    </location>
</feature>
<evidence type="ECO:0000313" key="6">
    <source>
        <dbReference type="Proteomes" id="UP000829196"/>
    </source>
</evidence>
<feature type="region of interest" description="Disordered" evidence="3">
    <location>
        <begin position="197"/>
        <end position="244"/>
    </location>
</feature>
<dbReference type="Proteomes" id="UP000829196">
    <property type="component" value="Unassembled WGS sequence"/>
</dbReference>
<evidence type="ECO:0000259" key="4">
    <source>
        <dbReference type="PROSITE" id="PS50102"/>
    </source>
</evidence>
<sequence>MSSIRMQTSKVKMIDSLLDTFSACRRSVGRVSSRTRCRTLHVSLRRSVGASYFCSKSKVLLRFCAMAFTNKIGSLLKKAVLSNSSIYQEMRCMPSSKLFVGGLSYSTDDQSLREAFSGYGEVLDADRESGRSRGFGFISFTSGEEASAAMTALNGKELHGRIVRVNFATERRAGYGRGGYGSGSGFGGGGYGGGGGGYGDGSYGGGGDDYGPGEGGKDNEDSNDDFDDGDDYANKRARLSRLKD</sequence>
<dbReference type="SUPFAM" id="SSF54928">
    <property type="entry name" value="RNA-binding domain, RBD"/>
    <property type="match status" value="1"/>
</dbReference>
<dbReference type="InterPro" id="IPR048289">
    <property type="entry name" value="RRM2_NsCP33-like"/>
</dbReference>
<gene>
    <name evidence="5" type="ORF">KFK09_009245</name>
</gene>
<name>A0A8T3BQ80_DENNO</name>
<dbReference type="PROSITE" id="PS50102">
    <property type="entry name" value="RRM"/>
    <property type="match status" value="1"/>
</dbReference>
<keyword evidence="6" id="KW-1185">Reference proteome</keyword>
<protein>
    <recommendedName>
        <fullName evidence="4">RRM domain-containing protein</fullName>
    </recommendedName>
</protein>
<dbReference type="CDD" id="cd21608">
    <property type="entry name" value="RRM2_NsCP33_like"/>
    <property type="match status" value="1"/>
</dbReference>
<dbReference type="SMART" id="SM00360">
    <property type="entry name" value="RRM"/>
    <property type="match status" value="1"/>
</dbReference>
<feature type="compositionally biased region" description="Acidic residues" evidence="3">
    <location>
        <begin position="221"/>
        <end position="231"/>
    </location>
</feature>
<feature type="domain" description="RRM" evidence="4">
    <location>
        <begin position="96"/>
        <end position="170"/>
    </location>
</feature>
<comment type="caution">
    <text evidence="5">The sequence shown here is derived from an EMBL/GenBank/DDBJ whole genome shotgun (WGS) entry which is preliminary data.</text>
</comment>
<dbReference type="AlphaFoldDB" id="A0A8T3BQ80"/>
<dbReference type="Gene3D" id="3.30.70.330">
    <property type="match status" value="1"/>
</dbReference>
<dbReference type="GO" id="GO:0003723">
    <property type="term" value="F:RNA binding"/>
    <property type="evidence" value="ECO:0007669"/>
    <property type="project" value="UniProtKB-UniRule"/>
</dbReference>
<evidence type="ECO:0000256" key="1">
    <source>
        <dbReference type="ARBA" id="ARBA00022884"/>
    </source>
</evidence>
<dbReference type="PANTHER" id="PTHR48027">
    <property type="entry name" value="HETEROGENEOUS NUCLEAR RIBONUCLEOPROTEIN 87F-RELATED"/>
    <property type="match status" value="1"/>
</dbReference>
<dbReference type="InterPro" id="IPR035979">
    <property type="entry name" value="RBD_domain_sf"/>
</dbReference>
<dbReference type="InterPro" id="IPR052462">
    <property type="entry name" value="SLIRP/GR-RBP-like"/>
</dbReference>
<dbReference type="OrthoDB" id="439808at2759"/>
<dbReference type="InterPro" id="IPR012677">
    <property type="entry name" value="Nucleotide-bd_a/b_plait_sf"/>
</dbReference>